<dbReference type="OMA" id="NEMELEC"/>
<keyword evidence="3" id="KW-0548">Nucleotidyltransferase</keyword>
<gene>
    <name evidence="3 5 6" type="ORF">SRAE_1000336700</name>
</gene>
<dbReference type="GO" id="GO:0003964">
    <property type="term" value="F:RNA-directed DNA polymerase activity"/>
    <property type="evidence" value="ECO:0007669"/>
    <property type="project" value="UniProtKB-KW"/>
</dbReference>
<dbReference type="PANTHER" id="PTHR35450">
    <property type="entry name" value="REVERSE TRANSCRIPTASE DOMAIN-CONTAINING PROTEIN"/>
    <property type="match status" value="1"/>
</dbReference>
<name>A0A090MXA9_STRRB</name>
<dbReference type="GeneID" id="36377479"/>
<accession>A0A090MXA9</accession>
<reference evidence="5" key="2">
    <citation type="submission" date="2020-12" db="UniProtKB">
        <authorList>
            <consortium name="WormBaseParasite"/>
        </authorList>
    </citation>
    <scope>IDENTIFICATION</scope>
</reference>
<keyword evidence="4" id="KW-1185">Reference proteome</keyword>
<keyword evidence="3" id="KW-0808">Transferase</keyword>
<evidence type="ECO:0000256" key="1">
    <source>
        <dbReference type="SAM" id="MobiDB-lite"/>
    </source>
</evidence>
<sequence>METNPRLGDPSGEVVSNEPFQMTERGRKRKILEDINNINHNNDDITPKKKDENLMKMGINKTYAEIVKNNENNINKSNTKVSKANIRFCNLAKKKPISKPPKIMAKSKKVINHLIPEKKDIIHGNSFNLNPNQRWIIFQKQCGRKQKIFRHELRKWTPIEEIDFLLHDKLKDLMKIWDKPKVNHKESMITWRKASKEILIAGMITKSYDSRKFDDEGNRIDNIIKLQKALKRTTTFQKKVRNDLKKKGNKNAEYRIRQIIKKNKKKFKNIEQILHFNDQRITKLGERLKITNDKYEYLRINKIFENKPSLKVLEQNKKNIVEISKEKMHEYLKEFFKKGNCAKPQILKEWMNHMKSQQVNVTQNYEFNEEYFDEILKYSQNWKCPGENGIPIFLIKKLPSAKTFVKKWMKGVVENRIPITEYDIKGNAYAIFKKGDKNIESNYRFINALNSHYKLLMKYLNKCVREWCSNLISDNQFSGKQGYDGALDIGITNRILQEMGQFAQGWYDMQKAYDSVDHSRLKMIINSVKEIPKPIRNLLCKLPKMYKFSVVNCSPNRDENGKIIKEKKKSWITMKRGIYQGCSLAPWLFCLCLAPLQWKMKQIIDPIDLYGQKKIDILLFMDDIKGFGKNKNELDKITNLIINYGKEIGLTINKDKTEYSIPDEEKIIQYKYMGVYENNKTACDEINAEQLLMKLDEKMDKIFNSKLNVKNIIKAINGCVIPTCTYLFSHEFSDEERIQLARNVDIRIRSYMNTKGMKLSSISNARCYLPRKQLGLGLRSTEVEMDKDTIKNFIHIILSPHLKFAIIHDANHGNKWRNRAMLAANKYGINLQTNAENTKIIINNKEFSSFNLKEAKYKIKELINEFSDKSWETHYKRKKTFPKIANEMELECPWLTNGNITPEIFYKASMYQDNSCIKLNSPGNTESKCLYCYGRDNSKHIMADCTNEEMVKKRKTRHDKVLESIVNSISYEKTKKFINMKNLRKIHEIKDIKVAVDQVNYINGETIHHSRPDLIIETNNQLIVAEVSVVTPLHLLSAKKLKEQRYTINGESEILVPSDNLQEGSNFCSYLQKNSAKQVIFIPLIIGTLGELDGLNQKCWNNFIQLLGLSPELIWRASKIATEQSIYIVDQYIKTKLNN</sequence>
<dbReference type="WormBase" id="SRAE_1000336700">
    <property type="protein sequence ID" value="SRP06353"/>
    <property type="gene ID" value="WBGene00259984"/>
</dbReference>
<protein>
    <submittedName>
        <fullName evidence="3 5">Reverse transcriptase domain-containing protein</fullName>
    </submittedName>
</protein>
<dbReference type="PROSITE" id="PS50878">
    <property type="entry name" value="RT_POL"/>
    <property type="match status" value="1"/>
</dbReference>
<dbReference type="AlphaFoldDB" id="A0A090MXA9"/>
<evidence type="ECO:0000313" key="4">
    <source>
        <dbReference type="Proteomes" id="UP000035682"/>
    </source>
</evidence>
<proteinExistence type="predicted"/>
<dbReference type="PANTHER" id="PTHR35450:SF2">
    <property type="entry name" value="REVERSE TRANSCRIPTASE DOMAIN-CONTAINING PROTEIN"/>
    <property type="match status" value="1"/>
</dbReference>
<dbReference type="Proteomes" id="UP000035682">
    <property type="component" value="Unplaced"/>
</dbReference>
<dbReference type="InterPro" id="IPR000477">
    <property type="entry name" value="RT_dom"/>
</dbReference>
<evidence type="ECO:0000313" key="3">
    <source>
        <dbReference type="EMBL" id="CEF65114.1"/>
    </source>
</evidence>
<dbReference type="CTD" id="36377479"/>
<reference evidence="3 4" key="1">
    <citation type="submission" date="2014-09" db="EMBL/GenBank/DDBJ databases">
        <authorList>
            <person name="Martin A.A."/>
        </authorList>
    </citation>
    <scope>NUCLEOTIDE SEQUENCE</scope>
    <source>
        <strain evidence="4">ED321</strain>
        <strain evidence="3">ED321 Heterogonic</strain>
    </source>
</reference>
<dbReference type="EMBL" id="LN609528">
    <property type="protein sequence ID" value="CEF65114.1"/>
    <property type="molecule type" value="Genomic_DNA"/>
</dbReference>
<dbReference type="STRING" id="34506.A0A090MXA9"/>
<evidence type="ECO:0000313" key="5">
    <source>
        <dbReference type="WBParaSite" id="SRAE_1000336700.1"/>
    </source>
</evidence>
<organism evidence="3">
    <name type="scientific">Strongyloides ratti</name>
    <name type="common">Parasitic roundworm</name>
    <dbReference type="NCBI Taxonomy" id="34506"/>
    <lineage>
        <taxon>Eukaryota</taxon>
        <taxon>Metazoa</taxon>
        <taxon>Ecdysozoa</taxon>
        <taxon>Nematoda</taxon>
        <taxon>Chromadorea</taxon>
        <taxon>Rhabditida</taxon>
        <taxon>Tylenchina</taxon>
        <taxon>Panagrolaimomorpha</taxon>
        <taxon>Strongyloidoidea</taxon>
        <taxon>Strongyloididae</taxon>
        <taxon>Strongyloides</taxon>
    </lineage>
</organism>
<dbReference type="Pfam" id="PF00078">
    <property type="entry name" value="RVT_1"/>
    <property type="match status" value="1"/>
</dbReference>
<evidence type="ECO:0000259" key="2">
    <source>
        <dbReference type="PROSITE" id="PS50878"/>
    </source>
</evidence>
<dbReference type="InterPro" id="IPR043128">
    <property type="entry name" value="Rev_trsase/Diguanyl_cyclase"/>
</dbReference>
<dbReference type="InterPro" id="IPR043502">
    <property type="entry name" value="DNA/RNA_pol_sf"/>
</dbReference>
<dbReference type="RefSeq" id="XP_024504315.1">
    <property type="nucleotide sequence ID" value="XM_024650548.1"/>
</dbReference>
<dbReference type="OrthoDB" id="8015698at2759"/>
<keyword evidence="3" id="KW-0695">RNA-directed DNA polymerase</keyword>
<evidence type="ECO:0000313" key="6">
    <source>
        <dbReference type="WormBase" id="SRAE_1000336700"/>
    </source>
</evidence>
<dbReference type="Gene3D" id="3.30.70.270">
    <property type="match status" value="1"/>
</dbReference>
<feature type="domain" description="Reverse transcriptase" evidence="2">
    <location>
        <begin position="413"/>
        <end position="677"/>
    </location>
</feature>
<feature type="region of interest" description="Disordered" evidence="1">
    <location>
        <begin position="1"/>
        <end position="22"/>
    </location>
</feature>
<dbReference type="WBParaSite" id="SRAE_1000336700.1">
    <property type="protein sequence ID" value="SRAE_1000336700.1"/>
    <property type="gene ID" value="WBGene00259984"/>
</dbReference>
<dbReference type="SUPFAM" id="SSF56672">
    <property type="entry name" value="DNA/RNA polymerases"/>
    <property type="match status" value="1"/>
</dbReference>